<reference evidence="2" key="2">
    <citation type="journal article" date="2015" name="Fish Shellfish Immunol.">
        <title>Early steps in the European eel (Anguilla anguilla)-Vibrio vulnificus interaction in the gills: Role of the RtxA13 toxin.</title>
        <authorList>
            <person name="Callol A."/>
            <person name="Pajuelo D."/>
            <person name="Ebbesson L."/>
            <person name="Teles M."/>
            <person name="MacKenzie S."/>
            <person name="Amaro C."/>
        </authorList>
    </citation>
    <scope>NUCLEOTIDE SEQUENCE</scope>
</reference>
<name>A0A0E9XDI7_ANGAN</name>
<feature type="transmembrane region" description="Helical" evidence="1">
    <location>
        <begin position="6"/>
        <end position="30"/>
    </location>
</feature>
<evidence type="ECO:0000256" key="1">
    <source>
        <dbReference type="SAM" id="Phobius"/>
    </source>
</evidence>
<organism evidence="2">
    <name type="scientific">Anguilla anguilla</name>
    <name type="common">European freshwater eel</name>
    <name type="synonym">Muraena anguilla</name>
    <dbReference type="NCBI Taxonomy" id="7936"/>
    <lineage>
        <taxon>Eukaryota</taxon>
        <taxon>Metazoa</taxon>
        <taxon>Chordata</taxon>
        <taxon>Craniata</taxon>
        <taxon>Vertebrata</taxon>
        <taxon>Euteleostomi</taxon>
        <taxon>Actinopterygii</taxon>
        <taxon>Neopterygii</taxon>
        <taxon>Teleostei</taxon>
        <taxon>Anguilliformes</taxon>
        <taxon>Anguillidae</taxon>
        <taxon>Anguilla</taxon>
    </lineage>
</organism>
<reference evidence="2" key="1">
    <citation type="submission" date="2014-11" db="EMBL/GenBank/DDBJ databases">
        <authorList>
            <person name="Amaro Gonzalez C."/>
        </authorList>
    </citation>
    <scope>NUCLEOTIDE SEQUENCE</scope>
</reference>
<proteinExistence type="predicted"/>
<keyword evidence="1" id="KW-0812">Transmembrane</keyword>
<dbReference type="EMBL" id="GBXM01008844">
    <property type="protein sequence ID" value="JAH99733.1"/>
    <property type="molecule type" value="Transcribed_RNA"/>
</dbReference>
<keyword evidence="1" id="KW-0472">Membrane</keyword>
<sequence>MSCFLPTWFCGMMIWQELASLVFLMGWFMMQMTRIT</sequence>
<accession>A0A0E9XDI7</accession>
<keyword evidence="1" id="KW-1133">Transmembrane helix</keyword>
<evidence type="ECO:0000313" key="2">
    <source>
        <dbReference type="EMBL" id="JAH99733.1"/>
    </source>
</evidence>
<protein>
    <submittedName>
        <fullName evidence="2">Uncharacterized protein</fullName>
    </submittedName>
</protein>
<dbReference type="AlphaFoldDB" id="A0A0E9XDI7"/>